<feature type="transmembrane region" description="Helical" evidence="1">
    <location>
        <begin position="143"/>
        <end position="164"/>
    </location>
</feature>
<gene>
    <name evidence="2" type="ORF">A2U01_0003002</name>
</gene>
<evidence type="ECO:0000313" key="3">
    <source>
        <dbReference type="Proteomes" id="UP000265520"/>
    </source>
</evidence>
<keyword evidence="1" id="KW-1133">Transmembrane helix</keyword>
<comment type="caution">
    <text evidence="2">The sequence shown here is derived from an EMBL/GenBank/DDBJ whole genome shotgun (WGS) entry which is preliminary data.</text>
</comment>
<sequence>MSTWKPLLEHLRKMVNSWGNKYISLGGRLVLLNPILNFIPIFFMPFLKLPIQMVKKVIRIQREFLWGGVNAEKKLCWLKWNVVCQEKSKDGLGVRDVRVMNLSLLAKWWWRLLQSNHMPLWKQVLIGKYVRFNHTTRLDGGRIFVQLTVVLSLIIGSLGCSLYLSKRRFVFPNAESSTENGGIGIFVGGEIYSNGKSI</sequence>
<evidence type="ECO:0000313" key="2">
    <source>
        <dbReference type="EMBL" id="MCH82202.1"/>
    </source>
</evidence>
<protein>
    <submittedName>
        <fullName evidence="2">Ribonuclease H protein</fullName>
    </submittedName>
</protein>
<keyword evidence="1" id="KW-0472">Membrane</keyword>
<proteinExistence type="predicted"/>
<organism evidence="2 3">
    <name type="scientific">Trifolium medium</name>
    <dbReference type="NCBI Taxonomy" id="97028"/>
    <lineage>
        <taxon>Eukaryota</taxon>
        <taxon>Viridiplantae</taxon>
        <taxon>Streptophyta</taxon>
        <taxon>Embryophyta</taxon>
        <taxon>Tracheophyta</taxon>
        <taxon>Spermatophyta</taxon>
        <taxon>Magnoliopsida</taxon>
        <taxon>eudicotyledons</taxon>
        <taxon>Gunneridae</taxon>
        <taxon>Pentapetalae</taxon>
        <taxon>rosids</taxon>
        <taxon>fabids</taxon>
        <taxon>Fabales</taxon>
        <taxon>Fabaceae</taxon>
        <taxon>Papilionoideae</taxon>
        <taxon>50 kb inversion clade</taxon>
        <taxon>NPAAA clade</taxon>
        <taxon>Hologalegina</taxon>
        <taxon>IRL clade</taxon>
        <taxon>Trifolieae</taxon>
        <taxon>Trifolium</taxon>
    </lineage>
</organism>
<evidence type="ECO:0000256" key="1">
    <source>
        <dbReference type="SAM" id="Phobius"/>
    </source>
</evidence>
<dbReference type="Proteomes" id="UP000265520">
    <property type="component" value="Unassembled WGS sequence"/>
</dbReference>
<dbReference type="AlphaFoldDB" id="A0A392M480"/>
<feature type="transmembrane region" description="Helical" evidence="1">
    <location>
        <begin position="21"/>
        <end position="43"/>
    </location>
</feature>
<dbReference type="PANTHER" id="PTHR33116">
    <property type="entry name" value="REVERSE TRANSCRIPTASE ZINC-BINDING DOMAIN-CONTAINING PROTEIN-RELATED-RELATED"/>
    <property type="match status" value="1"/>
</dbReference>
<accession>A0A392M480</accession>
<keyword evidence="1" id="KW-0812">Transmembrane</keyword>
<keyword evidence="3" id="KW-1185">Reference proteome</keyword>
<dbReference type="PANTHER" id="PTHR33116:SF78">
    <property type="entry name" value="OS12G0587133 PROTEIN"/>
    <property type="match status" value="1"/>
</dbReference>
<dbReference type="EMBL" id="LXQA010003351">
    <property type="protein sequence ID" value="MCH82202.1"/>
    <property type="molecule type" value="Genomic_DNA"/>
</dbReference>
<name>A0A392M480_9FABA</name>
<reference evidence="2 3" key="1">
    <citation type="journal article" date="2018" name="Front. Plant Sci.">
        <title>Red Clover (Trifolium pratense) and Zigzag Clover (T. medium) - A Picture of Genomic Similarities and Differences.</title>
        <authorList>
            <person name="Dluhosova J."/>
            <person name="Istvanek J."/>
            <person name="Nedelnik J."/>
            <person name="Repkova J."/>
        </authorList>
    </citation>
    <scope>NUCLEOTIDE SEQUENCE [LARGE SCALE GENOMIC DNA]</scope>
    <source>
        <strain evidence="3">cv. 10/8</strain>
        <tissue evidence="2">Leaf</tissue>
    </source>
</reference>